<dbReference type="PROSITE" id="PS50005">
    <property type="entry name" value="TPR"/>
    <property type="match status" value="3"/>
</dbReference>
<dbReference type="OrthoDB" id="2658522at2"/>
<sequence length="170" mass="19429">MDGEFEIKKAYASILESDFERAIDWFERAVRLDPDNAAYHYKLSVTYARSNKLARAIEHARSAMKLEPGNDAYKFHADALEAKQLLQDAEKQINGKTEPHLAVEMLKKAILLDPLLIEAFLLLAVAYGELDEFGFALQSAKNAVKLDPQHAEANRLVEEFKYKLKRYLRS</sequence>
<evidence type="ECO:0000313" key="5">
    <source>
        <dbReference type="Proteomes" id="UP000307943"/>
    </source>
</evidence>
<feature type="repeat" description="TPR" evidence="3">
    <location>
        <begin position="37"/>
        <end position="70"/>
    </location>
</feature>
<gene>
    <name evidence="4" type="ORF">FE784_24985</name>
</gene>
<evidence type="ECO:0000256" key="2">
    <source>
        <dbReference type="ARBA" id="ARBA00022803"/>
    </source>
</evidence>
<protein>
    <submittedName>
        <fullName evidence="4">Tetratricopeptide repeat protein</fullName>
    </submittedName>
</protein>
<dbReference type="PANTHER" id="PTHR44227:SF3">
    <property type="entry name" value="PROTEIN O-MANNOSYL-TRANSFERASE TMTC4"/>
    <property type="match status" value="1"/>
</dbReference>
<evidence type="ECO:0000313" key="4">
    <source>
        <dbReference type="EMBL" id="TNJ63592.1"/>
    </source>
</evidence>
<dbReference type="GO" id="GO:0035269">
    <property type="term" value="P:protein O-linked glycosylation via mannose"/>
    <property type="evidence" value="ECO:0007669"/>
    <property type="project" value="TreeGrafter"/>
</dbReference>
<name>A0A5C4T3E8_9BACL</name>
<dbReference type="InterPro" id="IPR052346">
    <property type="entry name" value="O-mannosyl-transferase_TMTC"/>
</dbReference>
<dbReference type="EMBL" id="VDCQ01000041">
    <property type="protein sequence ID" value="TNJ63592.1"/>
    <property type="molecule type" value="Genomic_DNA"/>
</dbReference>
<organism evidence="4 5">
    <name type="scientific">Paenibacillus hemerocallicola</name>
    <dbReference type="NCBI Taxonomy" id="1172614"/>
    <lineage>
        <taxon>Bacteria</taxon>
        <taxon>Bacillati</taxon>
        <taxon>Bacillota</taxon>
        <taxon>Bacilli</taxon>
        <taxon>Bacillales</taxon>
        <taxon>Paenibacillaceae</taxon>
        <taxon>Paenibacillus</taxon>
    </lineage>
</organism>
<evidence type="ECO:0000256" key="3">
    <source>
        <dbReference type="PROSITE-ProRule" id="PRU00339"/>
    </source>
</evidence>
<keyword evidence="2 3" id="KW-0802">TPR repeat</keyword>
<accession>A0A5C4T3E8</accession>
<dbReference type="Pfam" id="PF13414">
    <property type="entry name" value="TPR_11"/>
    <property type="match status" value="1"/>
</dbReference>
<dbReference type="InterPro" id="IPR019734">
    <property type="entry name" value="TPR_rpt"/>
</dbReference>
<dbReference type="PANTHER" id="PTHR44227">
    <property type="match status" value="1"/>
</dbReference>
<dbReference type="Proteomes" id="UP000307943">
    <property type="component" value="Unassembled WGS sequence"/>
</dbReference>
<evidence type="ECO:0000256" key="1">
    <source>
        <dbReference type="ARBA" id="ARBA00022737"/>
    </source>
</evidence>
<keyword evidence="5" id="KW-1185">Reference proteome</keyword>
<reference evidence="4 5" key="1">
    <citation type="submission" date="2019-05" db="EMBL/GenBank/DDBJ databases">
        <title>We sequenced the genome of Paenibacillus hemerocallicola KCTC 33185 for further insight into its adaptation and study the phylogeny of Paenibacillus.</title>
        <authorList>
            <person name="Narsing Rao M.P."/>
        </authorList>
    </citation>
    <scope>NUCLEOTIDE SEQUENCE [LARGE SCALE GENOMIC DNA]</scope>
    <source>
        <strain evidence="4 5">KCTC 33185</strain>
    </source>
</reference>
<dbReference type="AlphaFoldDB" id="A0A5C4T3E8"/>
<dbReference type="GO" id="GO:0030968">
    <property type="term" value="P:endoplasmic reticulum unfolded protein response"/>
    <property type="evidence" value="ECO:0007669"/>
    <property type="project" value="TreeGrafter"/>
</dbReference>
<feature type="repeat" description="TPR" evidence="3">
    <location>
        <begin position="3"/>
        <end position="36"/>
    </location>
</feature>
<proteinExistence type="predicted"/>
<dbReference type="GO" id="GO:0000030">
    <property type="term" value="F:mannosyltransferase activity"/>
    <property type="evidence" value="ECO:0007669"/>
    <property type="project" value="TreeGrafter"/>
</dbReference>
<dbReference type="InterPro" id="IPR011990">
    <property type="entry name" value="TPR-like_helical_dom_sf"/>
</dbReference>
<dbReference type="SUPFAM" id="SSF48452">
    <property type="entry name" value="TPR-like"/>
    <property type="match status" value="1"/>
</dbReference>
<keyword evidence="1" id="KW-0677">Repeat</keyword>
<dbReference type="SMART" id="SM00028">
    <property type="entry name" value="TPR"/>
    <property type="match status" value="3"/>
</dbReference>
<comment type="caution">
    <text evidence="4">The sequence shown here is derived from an EMBL/GenBank/DDBJ whole genome shotgun (WGS) entry which is preliminary data.</text>
</comment>
<dbReference type="Gene3D" id="1.25.40.10">
    <property type="entry name" value="Tetratricopeptide repeat domain"/>
    <property type="match status" value="2"/>
</dbReference>
<feature type="repeat" description="TPR" evidence="3">
    <location>
        <begin position="117"/>
        <end position="150"/>
    </location>
</feature>